<sequence length="755" mass="86083">MKTIRICLLVGATLLTSVLAAAPITSKQAVKVADKYMFSIRKQFPRDFEHEVLNLKQIYVVNYRWDKGPLGYVVVSGDDALPYPILAFDVQGNIQLENNTFKSILAEYCTEIKEWQEGKATDTTEEPVCYTFKHNICPPLLKQIAWGQKEPYNGHMPLDEKGKRSLVGCTPIAMGQIMKYYQYPDRGTGENYYTYIDQNDKEVSARVNYDALRIDWEPIEKKVTSTSSKETSESICELLYYCAYSAEAKFSSEATSAVINNASNALLKHFGFHPSIRNISKKELTDSELQQLLYRELEAKRPVLCSGHRHAFVCDGFIDDFFHFNWGWEGNLNGFFKLSALKAGKDNFRMFNNIIVNLRPGTIKEELSKTVTLTEAGSLKQHLSDEEAQKLTSLRVIGKINTQDLRLMRKMAGATSSVWEQGGDLRTLDLSKAEIMSDTLHPYTTLNARTVKRTHTMRSKTSGQAPQTFRFETMTDKEWEQLCQLKGDRDYKNHSWKYVKEGDNYYVQYFMTDNKTVSPYLFSDCTNLAKLILPEQTQSILQMAFNNCSSLQEIELPAKTTDVHPNAWRGCLSLKAVKAHTANANFMDKDGVLYSKDATTLIYYPSYKTDSVYIMPSTVTQLRTYAFNQALFLQEIQLSDKVQTIPRNTFFNCPAIRTIRFPESVTSILESSFTRCQNLSKVYLPAKLEKMGENVFNNCKNLTEIYCSNPTPPKVEASTFKGLEQNSSIRLWVPVGTSGSYKQTSWSYFKNLSEL</sequence>
<dbReference type="Gene3D" id="3.90.70.50">
    <property type="entry name" value="Peptidase C10, streptopain"/>
    <property type="match status" value="1"/>
</dbReference>
<evidence type="ECO:0000259" key="8">
    <source>
        <dbReference type="Pfam" id="PF13734"/>
    </source>
</evidence>
<dbReference type="GO" id="GO:0006508">
    <property type="term" value="P:proteolysis"/>
    <property type="evidence" value="ECO:0007669"/>
    <property type="project" value="UniProtKB-KW"/>
</dbReference>
<dbReference type="InterPro" id="IPR000200">
    <property type="entry name" value="Peptidase_C10"/>
</dbReference>
<dbReference type="InterPro" id="IPR025896">
    <property type="entry name" value="Spi_Prtas-inh"/>
</dbReference>
<comment type="caution">
    <text evidence="9">The sequence shown here is derived from an EMBL/GenBank/DDBJ whole genome shotgun (WGS) entry which is preliminary data.</text>
</comment>
<evidence type="ECO:0000256" key="6">
    <source>
        <dbReference type="PIRSR" id="PIRSR600200-1"/>
    </source>
</evidence>
<name>A0A840CXQ2_9BACE</name>
<evidence type="ECO:0000256" key="3">
    <source>
        <dbReference type="ARBA" id="ARBA00022729"/>
    </source>
</evidence>
<comment type="similarity">
    <text evidence="1">Belongs to the peptidase C10 family.</text>
</comment>
<feature type="chain" id="PRO_5032331827" description="Spi protease inhibitor domain-containing protein" evidence="7">
    <location>
        <begin position="23"/>
        <end position="755"/>
    </location>
</feature>
<dbReference type="InterPro" id="IPR032675">
    <property type="entry name" value="LRR_dom_sf"/>
</dbReference>
<reference evidence="9" key="1">
    <citation type="submission" date="2020-08" db="EMBL/GenBank/DDBJ databases">
        <title>Genomic Encyclopedia of Type Strains, Phase IV (KMG-IV): sequencing the most valuable type-strain genomes for metagenomic binning, comparative biology and taxonomic classification.</title>
        <authorList>
            <person name="Goeker M."/>
        </authorList>
    </citation>
    <scope>NUCLEOTIDE SEQUENCE [LARGE SCALE GENOMIC DNA]</scope>
    <source>
        <strain evidence="9">DSM 105720</strain>
    </source>
</reference>
<feature type="active site" description="Nucleophile" evidence="6">
    <location>
        <position position="169"/>
    </location>
</feature>
<keyword evidence="4" id="KW-0378">Hydrolase</keyword>
<dbReference type="InterPro" id="IPR044934">
    <property type="entry name" value="Streptopain_sf"/>
</dbReference>
<dbReference type="PANTHER" id="PTHR45661:SF3">
    <property type="entry name" value="IG-LIKE DOMAIN-CONTAINING PROTEIN"/>
    <property type="match status" value="1"/>
</dbReference>
<dbReference type="RefSeq" id="WP_044160371.1">
    <property type="nucleotide sequence ID" value="NZ_JACIER010000006.1"/>
</dbReference>
<keyword evidence="3 7" id="KW-0732">Signal</keyword>
<dbReference type="Pfam" id="PF01640">
    <property type="entry name" value="Peptidase_C10"/>
    <property type="match status" value="1"/>
</dbReference>
<keyword evidence="2" id="KW-0645">Protease</keyword>
<evidence type="ECO:0000256" key="2">
    <source>
        <dbReference type="ARBA" id="ARBA00022670"/>
    </source>
</evidence>
<gene>
    <name evidence="9" type="ORF">GGR06_001875</name>
</gene>
<proteinExistence type="inferred from homology"/>
<evidence type="ECO:0000256" key="7">
    <source>
        <dbReference type="SAM" id="SignalP"/>
    </source>
</evidence>
<dbReference type="SUPFAM" id="SSF52058">
    <property type="entry name" value="L domain-like"/>
    <property type="match status" value="1"/>
</dbReference>
<feature type="signal peptide" evidence="7">
    <location>
        <begin position="1"/>
        <end position="22"/>
    </location>
</feature>
<dbReference type="InterPro" id="IPR026906">
    <property type="entry name" value="LRR_5"/>
</dbReference>
<feature type="active site" description="Proton acceptor" evidence="6">
    <location>
        <position position="310"/>
    </location>
</feature>
<evidence type="ECO:0000256" key="1">
    <source>
        <dbReference type="ARBA" id="ARBA00009693"/>
    </source>
</evidence>
<organism evidence="9 10">
    <name type="scientific">Bacteroides reticulotermitis</name>
    <dbReference type="NCBI Taxonomy" id="1133319"/>
    <lineage>
        <taxon>Bacteria</taxon>
        <taxon>Pseudomonadati</taxon>
        <taxon>Bacteroidota</taxon>
        <taxon>Bacteroidia</taxon>
        <taxon>Bacteroidales</taxon>
        <taxon>Bacteroidaceae</taxon>
        <taxon>Bacteroides</taxon>
    </lineage>
</organism>
<dbReference type="PANTHER" id="PTHR45661">
    <property type="entry name" value="SURFACE ANTIGEN"/>
    <property type="match status" value="1"/>
</dbReference>
<evidence type="ECO:0000256" key="4">
    <source>
        <dbReference type="ARBA" id="ARBA00022801"/>
    </source>
</evidence>
<dbReference type="EMBL" id="JACIER010000006">
    <property type="protein sequence ID" value="MBB4044086.1"/>
    <property type="molecule type" value="Genomic_DNA"/>
</dbReference>
<dbReference type="PRINTS" id="PR00797">
    <property type="entry name" value="STREPTOPAIN"/>
</dbReference>
<feature type="domain" description="Spi protease inhibitor" evidence="8">
    <location>
        <begin position="21"/>
        <end position="109"/>
    </location>
</feature>
<dbReference type="Pfam" id="PF13306">
    <property type="entry name" value="LRR_5"/>
    <property type="match status" value="2"/>
</dbReference>
<dbReference type="AlphaFoldDB" id="A0A840CXQ2"/>
<dbReference type="InterPro" id="IPR053139">
    <property type="entry name" value="Surface_bspA-like"/>
</dbReference>
<protein>
    <recommendedName>
        <fullName evidence="8">Spi protease inhibitor domain-containing protein</fullName>
    </recommendedName>
</protein>
<dbReference type="Pfam" id="PF13734">
    <property type="entry name" value="Inhibitor_I69"/>
    <property type="match status" value="1"/>
</dbReference>
<dbReference type="Gene3D" id="3.80.10.10">
    <property type="entry name" value="Ribonuclease Inhibitor"/>
    <property type="match status" value="1"/>
</dbReference>
<evidence type="ECO:0000256" key="5">
    <source>
        <dbReference type="ARBA" id="ARBA00022807"/>
    </source>
</evidence>
<dbReference type="Proteomes" id="UP000560658">
    <property type="component" value="Unassembled WGS sequence"/>
</dbReference>
<dbReference type="InterPro" id="IPR038765">
    <property type="entry name" value="Papain-like_cys_pep_sf"/>
</dbReference>
<accession>A0A840CXQ2</accession>
<keyword evidence="10" id="KW-1185">Reference proteome</keyword>
<keyword evidence="5" id="KW-0788">Thiol protease</keyword>
<dbReference type="SUPFAM" id="SSF54001">
    <property type="entry name" value="Cysteine proteinases"/>
    <property type="match status" value="1"/>
</dbReference>
<evidence type="ECO:0000313" key="10">
    <source>
        <dbReference type="Proteomes" id="UP000560658"/>
    </source>
</evidence>
<evidence type="ECO:0000313" key="9">
    <source>
        <dbReference type="EMBL" id="MBB4044086.1"/>
    </source>
</evidence>
<dbReference type="GO" id="GO:0008234">
    <property type="term" value="F:cysteine-type peptidase activity"/>
    <property type="evidence" value="ECO:0007669"/>
    <property type="project" value="UniProtKB-KW"/>
</dbReference>